<evidence type="ECO:0000256" key="10">
    <source>
        <dbReference type="ARBA" id="ARBA00023136"/>
    </source>
</evidence>
<keyword evidence="10" id="KW-0472">Membrane</keyword>
<evidence type="ECO:0000313" key="18">
    <source>
        <dbReference type="Proteomes" id="UP000229674"/>
    </source>
</evidence>
<feature type="non-terminal residue" evidence="17">
    <location>
        <position position="340"/>
    </location>
</feature>
<evidence type="ECO:0000256" key="8">
    <source>
        <dbReference type="ARBA" id="ARBA00022960"/>
    </source>
</evidence>
<evidence type="ECO:0000256" key="1">
    <source>
        <dbReference type="ARBA" id="ARBA00004236"/>
    </source>
</evidence>
<dbReference type="SUPFAM" id="SSF56601">
    <property type="entry name" value="beta-lactamase/transpeptidase-like"/>
    <property type="match status" value="1"/>
</dbReference>
<keyword evidence="9" id="KW-0573">Peptidoglycan synthesis</keyword>
<keyword evidence="5" id="KW-0328">Glycosyltransferase</keyword>
<reference evidence="18" key="1">
    <citation type="submission" date="2017-09" db="EMBL/GenBank/DDBJ databases">
        <title>Depth-based differentiation of microbial function through sediment-hosted aquifers and enrichment of novel symbionts in the deep terrestrial subsurface.</title>
        <authorList>
            <person name="Probst A.J."/>
            <person name="Ladd B."/>
            <person name="Jarett J.K."/>
            <person name="Geller-Mcgrath D.E."/>
            <person name="Sieber C.M.K."/>
            <person name="Emerson J.B."/>
            <person name="Anantharaman K."/>
            <person name="Thomas B.C."/>
            <person name="Malmstrom R."/>
            <person name="Stieglmeier M."/>
            <person name="Klingl A."/>
            <person name="Woyke T."/>
            <person name="Ryan C.M."/>
            <person name="Banfield J.F."/>
        </authorList>
    </citation>
    <scope>NUCLEOTIDE SEQUENCE [LARGE SCALE GENOMIC DNA]</scope>
</reference>
<evidence type="ECO:0000313" key="17">
    <source>
        <dbReference type="EMBL" id="PJC65522.1"/>
    </source>
</evidence>
<dbReference type="PANTHER" id="PTHR32282">
    <property type="entry name" value="BINDING PROTEIN TRANSPEPTIDASE, PUTATIVE-RELATED"/>
    <property type="match status" value="1"/>
</dbReference>
<dbReference type="EMBL" id="PFQX01000009">
    <property type="protein sequence ID" value="PJC65522.1"/>
    <property type="molecule type" value="Genomic_DNA"/>
</dbReference>
<feature type="domain" description="Penicillin-binding protein transpeptidase" evidence="15">
    <location>
        <begin position="202"/>
        <end position="338"/>
    </location>
</feature>
<protein>
    <recommendedName>
        <fullName evidence="13">peptidoglycan glycosyltransferase</fullName>
        <ecNumber evidence="13">2.4.99.28</ecNumber>
    </recommendedName>
</protein>
<evidence type="ECO:0000256" key="9">
    <source>
        <dbReference type="ARBA" id="ARBA00022984"/>
    </source>
</evidence>
<dbReference type="InterPro" id="IPR050396">
    <property type="entry name" value="Glycosyltr_51/Transpeptidase"/>
</dbReference>
<dbReference type="GO" id="GO:0005886">
    <property type="term" value="C:plasma membrane"/>
    <property type="evidence" value="ECO:0007669"/>
    <property type="project" value="UniProtKB-SubCell"/>
</dbReference>
<keyword evidence="6" id="KW-0808">Transferase</keyword>
<dbReference type="EC" id="2.4.99.28" evidence="13"/>
<dbReference type="GO" id="GO:0006508">
    <property type="term" value="P:proteolysis"/>
    <property type="evidence" value="ECO:0007669"/>
    <property type="project" value="UniProtKB-KW"/>
</dbReference>
<evidence type="ECO:0000259" key="15">
    <source>
        <dbReference type="Pfam" id="PF00905"/>
    </source>
</evidence>
<keyword evidence="3" id="KW-0121">Carboxypeptidase</keyword>
<keyword evidence="4" id="KW-0645">Protease</keyword>
<evidence type="ECO:0000259" key="16">
    <source>
        <dbReference type="Pfam" id="PF00912"/>
    </source>
</evidence>
<dbReference type="Gene3D" id="3.40.710.10">
    <property type="entry name" value="DD-peptidase/beta-lactamase superfamily"/>
    <property type="match status" value="1"/>
</dbReference>
<dbReference type="GO" id="GO:0030288">
    <property type="term" value="C:outer membrane-bounded periplasmic space"/>
    <property type="evidence" value="ECO:0007669"/>
    <property type="project" value="TreeGrafter"/>
</dbReference>
<dbReference type="InterPro" id="IPR036950">
    <property type="entry name" value="PBP_transglycosylase"/>
</dbReference>
<evidence type="ECO:0000256" key="7">
    <source>
        <dbReference type="ARBA" id="ARBA00022801"/>
    </source>
</evidence>
<comment type="subcellular location">
    <subcellularLocation>
        <location evidence="1">Cell membrane</location>
    </subcellularLocation>
</comment>
<dbReference type="Pfam" id="PF00912">
    <property type="entry name" value="Transgly"/>
    <property type="match status" value="1"/>
</dbReference>
<evidence type="ECO:0000256" key="5">
    <source>
        <dbReference type="ARBA" id="ARBA00022676"/>
    </source>
</evidence>
<proteinExistence type="predicted"/>
<evidence type="ECO:0000256" key="3">
    <source>
        <dbReference type="ARBA" id="ARBA00022645"/>
    </source>
</evidence>
<organism evidence="17 18">
    <name type="scientific">Candidatus Colwellbacteria bacterium CG_4_9_14_0_2_um_filter_50_12</name>
    <dbReference type="NCBI Taxonomy" id="1974538"/>
    <lineage>
        <taxon>Bacteria</taxon>
        <taxon>Candidatus Colwelliibacteriota</taxon>
    </lineage>
</organism>
<keyword evidence="12" id="KW-0961">Cell wall biogenesis/degradation</keyword>
<evidence type="ECO:0000256" key="6">
    <source>
        <dbReference type="ARBA" id="ARBA00022679"/>
    </source>
</evidence>
<keyword evidence="8" id="KW-0133">Cell shape</keyword>
<dbReference type="GO" id="GO:0008658">
    <property type="term" value="F:penicillin binding"/>
    <property type="evidence" value="ECO:0007669"/>
    <property type="project" value="InterPro"/>
</dbReference>
<dbReference type="GO" id="GO:0008955">
    <property type="term" value="F:peptidoglycan glycosyltransferase activity"/>
    <property type="evidence" value="ECO:0007669"/>
    <property type="project" value="UniProtKB-EC"/>
</dbReference>
<feature type="domain" description="Glycosyl transferase family 51" evidence="16">
    <location>
        <begin position="1"/>
        <end position="111"/>
    </location>
</feature>
<dbReference type="InterPro" id="IPR001460">
    <property type="entry name" value="PCN-bd_Tpept"/>
</dbReference>
<evidence type="ECO:0000256" key="13">
    <source>
        <dbReference type="ARBA" id="ARBA00044770"/>
    </source>
</evidence>
<dbReference type="GO" id="GO:0071555">
    <property type="term" value="P:cell wall organization"/>
    <property type="evidence" value="ECO:0007669"/>
    <property type="project" value="UniProtKB-KW"/>
</dbReference>
<dbReference type="GO" id="GO:0009252">
    <property type="term" value="P:peptidoglycan biosynthetic process"/>
    <property type="evidence" value="ECO:0007669"/>
    <property type="project" value="UniProtKB-KW"/>
</dbReference>
<dbReference type="PANTHER" id="PTHR32282:SF11">
    <property type="entry name" value="PENICILLIN-BINDING PROTEIN 1B"/>
    <property type="match status" value="1"/>
</dbReference>
<evidence type="ECO:0000256" key="4">
    <source>
        <dbReference type="ARBA" id="ARBA00022670"/>
    </source>
</evidence>
<dbReference type="SUPFAM" id="SSF53955">
    <property type="entry name" value="Lysozyme-like"/>
    <property type="match status" value="1"/>
</dbReference>
<keyword evidence="11" id="KW-0511">Multifunctional enzyme</keyword>
<name>A0A2M8G217_9BACT</name>
<comment type="caution">
    <text evidence="17">The sequence shown here is derived from an EMBL/GenBank/DDBJ whole genome shotgun (WGS) entry which is preliminary data.</text>
</comment>
<dbReference type="AlphaFoldDB" id="A0A2M8G217"/>
<feature type="non-terminal residue" evidence="17">
    <location>
        <position position="1"/>
    </location>
</feature>
<dbReference type="Proteomes" id="UP000229674">
    <property type="component" value="Unassembled WGS sequence"/>
</dbReference>
<evidence type="ECO:0000256" key="12">
    <source>
        <dbReference type="ARBA" id="ARBA00023316"/>
    </source>
</evidence>
<dbReference type="GO" id="GO:0004180">
    <property type="term" value="F:carboxypeptidase activity"/>
    <property type="evidence" value="ECO:0007669"/>
    <property type="project" value="UniProtKB-KW"/>
</dbReference>
<dbReference type="InterPro" id="IPR023346">
    <property type="entry name" value="Lysozyme-like_dom_sf"/>
</dbReference>
<evidence type="ECO:0000256" key="14">
    <source>
        <dbReference type="ARBA" id="ARBA00049902"/>
    </source>
</evidence>
<dbReference type="Pfam" id="PF00905">
    <property type="entry name" value="Transpeptidase"/>
    <property type="match status" value="1"/>
</dbReference>
<dbReference type="Gene3D" id="1.10.3810.10">
    <property type="entry name" value="Biosynthetic peptidoglycan transglycosylase-like"/>
    <property type="match status" value="1"/>
</dbReference>
<keyword evidence="2" id="KW-1003">Cell membrane</keyword>
<sequence>TITQQLAKNAFLTPEKSITRKIRELILAWQLERHYTKDQILILYLNQVPYGNGAYGIESAAQVYFGKHAKNLGISESAFLAAMPQAPTYYSPWGNHTGDLKVRWKHVLQRMYELGNITKAELQDAQNDYPQVLPKPVSGIRAPHFVMYIEDYLAQKYSEDALSYGGLKVTTSLNMNLQTLAETAVTDGVARNTQLYGGKNAALVALDPQTGQVLAMVGSADYFDIENDGNFNVITQGLRQPGSALKPFVYLTAFKQGLTPNTIVWDTPTEFTASNPACPAAVDFRNTDTQCYHPQNFGDFIGPVRLEDALAQSINVVGVKTLYLAGMGNVLSTLDNFGIT</sequence>
<dbReference type="GO" id="GO:0008360">
    <property type="term" value="P:regulation of cell shape"/>
    <property type="evidence" value="ECO:0007669"/>
    <property type="project" value="UniProtKB-KW"/>
</dbReference>
<comment type="catalytic activity">
    <reaction evidence="14">
        <text>[GlcNAc-(1-&gt;4)-Mur2Ac(oyl-L-Ala-gamma-D-Glu-L-Lys-D-Ala-D-Ala)](n)-di-trans,octa-cis-undecaprenyl diphosphate + beta-D-GlcNAc-(1-&gt;4)-Mur2Ac(oyl-L-Ala-gamma-D-Glu-L-Lys-D-Ala-D-Ala)-di-trans,octa-cis-undecaprenyl diphosphate = [GlcNAc-(1-&gt;4)-Mur2Ac(oyl-L-Ala-gamma-D-Glu-L-Lys-D-Ala-D-Ala)](n+1)-di-trans,octa-cis-undecaprenyl diphosphate + di-trans,octa-cis-undecaprenyl diphosphate + H(+)</text>
        <dbReference type="Rhea" id="RHEA:23708"/>
        <dbReference type="Rhea" id="RHEA-COMP:9602"/>
        <dbReference type="Rhea" id="RHEA-COMP:9603"/>
        <dbReference type="ChEBI" id="CHEBI:15378"/>
        <dbReference type="ChEBI" id="CHEBI:58405"/>
        <dbReference type="ChEBI" id="CHEBI:60033"/>
        <dbReference type="ChEBI" id="CHEBI:78435"/>
        <dbReference type="EC" id="2.4.99.28"/>
    </reaction>
</comment>
<dbReference type="InterPro" id="IPR001264">
    <property type="entry name" value="Glyco_trans_51"/>
</dbReference>
<keyword evidence="7" id="KW-0378">Hydrolase</keyword>
<gene>
    <name evidence="17" type="ORF">CO020_00190</name>
</gene>
<dbReference type="InterPro" id="IPR012338">
    <property type="entry name" value="Beta-lactam/transpept-like"/>
</dbReference>
<evidence type="ECO:0000256" key="2">
    <source>
        <dbReference type="ARBA" id="ARBA00022475"/>
    </source>
</evidence>
<accession>A0A2M8G217</accession>
<evidence type="ECO:0000256" key="11">
    <source>
        <dbReference type="ARBA" id="ARBA00023268"/>
    </source>
</evidence>